<gene>
    <name evidence="1" type="ORF">F7725_018141</name>
</gene>
<reference evidence="1 2" key="1">
    <citation type="submission" date="2020-03" db="EMBL/GenBank/DDBJ databases">
        <title>Dissostichus mawsoni Genome sequencing and assembly.</title>
        <authorList>
            <person name="Park H."/>
        </authorList>
    </citation>
    <scope>NUCLEOTIDE SEQUENCE [LARGE SCALE GENOMIC DNA]</scope>
    <source>
        <strain evidence="1">DM0001</strain>
        <tissue evidence="1">Muscle</tissue>
    </source>
</reference>
<comment type="caution">
    <text evidence="1">The sequence shown here is derived from an EMBL/GenBank/DDBJ whole genome shotgun (WGS) entry which is preliminary data.</text>
</comment>
<sequence length="106" mass="12740">MLQDGIAKSSATLSMMSKKLRRICVKSLGKHQKKKKQKVGLHTQNIERAWQTYKREVWRMRWNRSEKTLKKQLSFIEWTYWLARTYKHGVLGRLIKDIRDGNHRSV</sequence>
<dbReference type="OrthoDB" id="8597234at2759"/>
<name>A0A7J5XQP7_DISMA</name>
<protein>
    <submittedName>
        <fullName evidence="1">Uncharacterized protein</fullName>
    </submittedName>
</protein>
<proteinExistence type="predicted"/>
<dbReference type="Proteomes" id="UP000518266">
    <property type="component" value="Unassembled WGS sequence"/>
</dbReference>
<keyword evidence="2" id="KW-1185">Reference proteome</keyword>
<evidence type="ECO:0000313" key="2">
    <source>
        <dbReference type="Proteomes" id="UP000518266"/>
    </source>
</evidence>
<dbReference type="EMBL" id="JAAKFY010000021">
    <property type="protein sequence ID" value="KAF3839424.1"/>
    <property type="molecule type" value="Genomic_DNA"/>
</dbReference>
<organism evidence="1 2">
    <name type="scientific">Dissostichus mawsoni</name>
    <name type="common">Antarctic cod</name>
    <dbReference type="NCBI Taxonomy" id="36200"/>
    <lineage>
        <taxon>Eukaryota</taxon>
        <taxon>Metazoa</taxon>
        <taxon>Chordata</taxon>
        <taxon>Craniata</taxon>
        <taxon>Vertebrata</taxon>
        <taxon>Euteleostomi</taxon>
        <taxon>Actinopterygii</taxon>
        <taxon>Neopterygii</taxon>
        <taxon>Teleostei</taxon>
        <taxon>Neoteleostei</taxon>
        <taxon>Acanthomorphata</taxon>
        <taxon>Eupercaria</taxon>
        <taxon>Perciformes</taxon>
        <taxon>Notothenioidei</taxon>
        <taxon>Nototheniidae</taxon>
        <taxon>Dissostichus</taxon>
    </lineage>
</organism>
<evidence type="ECO:0000313" key="1">
    <source>
        <dbReference type="EMBL" id="KAF3839424.1"/>
    </source>
</evidence>
<dbReference type="AlphaFoldDB" id="A0A7J5XQP7"/>
<accession>A0A7J5XQP7</accession>